<proteinExistence type="predicted"/>
<dbReference type="AlphaFoldDB" id="A0A921RA18"/>
<accession>A0A921RA18</accession>
<reference evidence="2" key="1">
    <citation type="journal article" date="2019" name="BMC Genomics">
        <title>A new reference genome for Sorghum bicolor reveals high levels of sequence similarity between sweet and grain genotypes: implications for the genetics of sugar metabolism.</title>
        <authorList>
            <person name="Cooper E.A."/>
            <person name="Brenton Z.W."/>
            <person name="Flinn B.S."/>
            <person name="Jenkins J."/>
            <person name="Shu S."/>
            <person name="Flowers D."/>
            <person name="Luo F."/>
            <person name="Wang Y."/>
            <person name="Xia P."/>
            <person name="Barry K."/>
            <person name="Daum C."/>
            <person name="Lipzen A."/>
            <person name="Yoshinaga Y."/>
            <person name="Schmutz J."/>
            <person name="Saski C."/>
            <person name="Vermerris W."/>
            <person name="Kresovich S."/>
        </authorList>
    </citation>
    <scope>NUCLEOTIDE SEQUENCE</scope>
</reference>
<reference evidence="2" key="2">
    <citation type="submission" date="2020-10" db="EMBL/GenBank/DDBJ databases">
        <authorList>
            <person name="Cooper E.A."/>
            <person name="Brenton Z.W."/>
            <person name="Flinn B.S."/>
            <person name="Jenkins J."/>
            <person name="Shu S."/>
            <person name="Flowers D."/>
            <person name="Luo F."/>
            <person name="Wang Y."/>
            <person name="Xia P."/>
            <person name="Barry K."/>
            <person name="Daum C."/>
            <person name="Lipzen A."/>
            <person name="Yoshinaga Y."/>
            <person name="Schmutz J."/>
            <person name="Saski C."/>
            <person name="Vermerris W."/>
            <person name="Kresovich S."/>
        </authorList>
    </citation>
    <scope>NUCLEOTIDE SEQUENCE</scope>
</reference>
<feature type="compositionally biased region" description="Basic residues" evidence="1">
    <location>
        <begin position="14"/>
        <end position="25"/>
    </location>
</feature>
<organism evidence="2 3">
    <name type="scientific">Sorghum bicolor</name>
    <name type="common">Sorghum</name>
    <name type="synonym">Sorghum vulgare</name>
    <dbReference type="NCBI Taxonomy" id="4558"/>
    <lineage>
        <taxon>Eukaryota</taxon>
        <taxon>Viridiplantae</taxon>
        <taxon>Streptophyta</taxon>
        <taxon>Embryophyta</taxon>
        <taxon>Tracheophyta</taxon>
        <taxon>Spermatophyta</taxon>
        <taxon>Magnoliopsida</taxon>
        <taxon>Liliopsida</taxon>
        <taxon>Poales</taxon>
        <taxon>Poaceae</taxon>
        <taxon>PACMAD clade</taxon>
        <taxon>Panicoideae</taxon>
        <taxon>Andropogonodae</taxon>
        <taxon>Andropogoneae</taxon>
        <taxon>Sorghinae</taxon>
        <taxon>Sorghum</taxon>
    </lineage>
</organism>
<dbReference type="EMBL" id="CM027683">
    <property type="protein sequence ID" value="KAG0535446.1"/>
    <property type="molecule type" value="Genomic_DNA"/>
</dbReference>
<feature type="region of interest" description="Disordered" evidence="1">
    <location>
        <begin position="1"/>
        <end position="25"/>
    </location>
</feature>
<name>A0A921RA18_SORBI</name>
<evidence type="ECO:0000313" key="3">
    <source>
        <dbReference type="Proteomes" id="UP000807115"/>
    </source>
</evidence>
<feature type="compositionally biased region" description="Polar residues" evidence="1">
    <location>
        <begin position="1"/>
        <end position="10"/>
    </location>
</feature>
<protein>
    <submittedName>
        <fullName evidence="2">Uncharacterized protein</fullName>
    </submittedName>
</protein>
<sequence>MHMSICSSATSHGRPPRRRSLSHRRQPHDAAVFAVRSNNPFNNIFFIQQTVFFSVMVYHYLPNERQSTLCWRRSDAAATRSARGCFTTARARPAAPGLWLRLARVQASTRWSRVAPADKASRACSITYSSIFRYRTG</sequence>
<gene>
    <name evidence="2" type="ORF">BDA96_04G367000</name>
</gene>
<dbReference type="Proteomes" id="UP000807115">
    <property type="component" value="Chromosome 4"/>
</dbReference>
<evidence type="ECO:0000256" key="1">
    <source>
        <dbReference type="SAM" id="MobiDB-lite"/>
    </source>
</evidence>
<evidence type="ECO:0000313" key="2">
    <source>
        <dbReference type="EMBL" id="KAG0535446.1"/>
    </source>
</evidence>
<comment type="caution">
    <text evidence="2">The sequence shown here is derived from an EMBL/GenBank/DDBJ whole genome shotgun (WGS) entry which is preliminary data.</text>
</comment>